<dbReference type="EMBL" id="VTAV01000009">
    <property type="protein sequence ID" value="TYR35408.1"/>
    <property type="molecule type" value="Genomic_DNA"/>
</dbReference>
<gene>
    <name evidence="1" type="ORF">FXV77_13530</name>
</gene>
<dbReference type="InterPro" id="IPR014710">
    <property type="entry name" value="RmlC-like_jellyroll"/>
</dbReference>
<sequence>MQLIPYLKTTFGLTDELLEHVARVAVTKTYAKKNIMLDPEHYSRSVFFIEQGFVRMFYYKSGKDITHYFFSEQTFAAGTESVFYHRKSMYGMETLEPSIITIVPFDAIEKLASHSIPMNRLIQTILLQALIGFSTRLQSLQFETAHERYQKLMEQHPDILLRAPLGDIASYLGISQQTLSVIRSQR</sequence>
<dbReference type="Gene3D" id="2.60.120.10">
    <property type="entry name" value="Jelly Rolls"/>
    <property type="match status" value="1"/>
</dbReference>
<evidence type="ECO:0000313" key="2">
    <source>
        <dbReference type="Proteomes" id="UP000322362"/>
    </source>
</evidence>
<protein>
    <submittedName>
        <fullName evidence="1">Crp/Fnr family transcriptional regulator</fullName>
    </submittedName>
</protein>
<comment type="caution">
    <text evidence="1">The sequence shown here is derived from an EMBL/GenBank/DDBJ whole genome shotgun (WGS) entry which is preliminary data.</text>
</comment>
<dbReference type="InterPro" id="IPR018490">
    <property type="entry name" value="cNMP-bd_dom_sf"/>
</dbReference>
<dbReference type="Proteomes" id="UP000322362">
    <property type="component" value="Unassembled WGS sequence"/>
</dbReference>
<dbReference type="RefSeq" id="WP_148919765.1">
    <property type="nucleotide sequence ID" value="NZ_VTAV01000009.1"/>
</dbReference>
<reference evidence="1 2" key="1">
    <citation type="submission" date="2019-08" db="EMBL/GenBank/DDBJ databases">
        <title>Phlebobacter frassis gen. nov. sp. nov., a new member of family Sphingobacteriaceae isolated from sand fly rearing media.</title>
        <authorList>
            <person name="Kakumanu M.L."/>
            <person name="Marayati B.F."/>
            <person name="Wada-Katsumata A."/>
            <person name="Wasserberg G."/>
            <person name="Schal C."/>
            <person name="Apperson C.S."/>
            <person name="Ponnusamy L."/>
        </authorList>
    </citation>
    <scope>NUCLEOTIDE SEQUENCE [LARGE SCALE GENOMIC DNA]</scope>
    <source>
        <strain evidence="1 2">SSI9</strain>
    </source>
</reference>
<evidence type="ECO:0000313" key="1">
    <source>
        <dbReference type="EMBL" id="TYR35408.1"/>
    </source>
</evidence>
<proteinExistence type="predicted"/>
<dbReference type="AlphaFoldDB" id="A0A5D4H409"/>
<name>A0A5D4H409_9SPHI</name>
<keyword evidence="2" id="KW-1185">Reference proteome</keyword>
<organism evidence="1 2">
    <name type="scientific">Sphingobacterium phlebotomi</name>
    <dbReference type="NCBI Taxonomy" id="2605433"/>
    <lineage>
        <taxon>Bacteria</taxon>
        <taxon>Pseudomonadati</taxon>
        <taxon>Bacteroidota</taxon>
        <taxon>Sphingobacteriia</taxon>
        <taxon>Sphingobacteriales</taxon>
        <taxon>Sphingobacteriaceae</taxon>
        <taxon>Sphingobacterium</taxon>
    </lineage>
</organism>
<dbReference type="SUPFAM" id="SSF51206">
    <property type="entry name" value="cAMP-binding domain-like"/>
    <property type="match status" value="1"/>
</dbReference>
<accession>A0A5D4H409</accession>